<proteinExistence type="predicted"/>
<reference evidence="2" key="1">
    <citation type="submission" date="2019-08" db="EMBL/GenBank/DDBJ databases">
        <authorList>
            <person name="Kucharzyk K."/>
            <person name="Murdoch R.W."/>
            <person name="Higgins S."/>
            <person name="Loffler F."/>
        </authorList>
    </citation>
    <scope>NUCLEOTIDE SEQUENCE</scope>
</reference>
<accession>A0A644WHA5</accession>
<dbReference type="EMBL" id="VSSQ01000904">
    <property type="protein sequence ID" value="MPM02878.1"/>
    <property type="molecule type" value="Genomic_DNA"/>
</dbReference>
<evidence type="ECO:0000256" key="1">
    <source>
        <dbReference type="SAM" id="Phobius"/>
    </source>
</evidence>
<name>A0A644WHA5_9ZZZZ</name>
<keyword evidence="1" id="KW-0812">Transmembrane</keyword>
<protein>
    <submittedName>
        <fullName evidence="2">Uncharacterized protein</fullName>
    </submittedName>
</protein>
<comment type="caution">
    <text evidence="2">The sequence shown here is derived from an EMBL/GenBank/DDBJ whole genome shotgun (WGS) entry which is preliminary data.</text>
</comment>
<keyword evidence="1" id="KW-0472">Membrane</keyword>
<feature type="transmembrane region" description="Helical" evidence="1">
    <location>
        <begin position="6"/>
        <end position="23"/>
    </location>
</feature>
<keyword evidence="1" id="KW-1133">Transmembrane helix</keyword>
<evidence type="ECO:0000313" key="2">
    <source>
        <dbReference type="EMBL" id="MPM02878.1"/>
    </source>
</evidence>
<dbReference type="AlphaFoldDB" id="A0A644WHA5"/>
<organism evidence="2">
    <name type="scientific">bioreactor metagenome</name>
    <dbReference type="NCBI Taxonomy" id="1076179"/>
    <lineage>
        <taxon>unclassified sequences</taxon>
        <taxon>metagenomes</taxon>
        <taxon>ecological metagenomes</taxon>
    </lineage>
</organism>
<gene>
    <name evidence="2" type="ORF">SDC9_49133</name>
</gene>
<sequence length="49" mass="5512">MILVVLYKLVYLCIAAAIAVNLFKEKSIKMKTTYAIVALPLLLRLFGIK</sequence>